<evidence type="ECO:0000313" key="9">
    <source>
        <dbReference type="EMBL" id="KAJ5217197.1"/>
    </source>
</evidence>
<keyword evidence="1 7" id="KW-0963">Cytoplasm</keyword>
<dbReference type="Pfam" id="PF00596">
    <property type="entry name" value="Aldolase_II"/>
    <property type="match status" value="1"/>
</dbReference>
<protein>
    <recommendedName>
        <fullName evidence="7">Methylthioribulose-1-phosphate dehydratase</fullName>
        <shortName evidence="7">MTRu-1-P dehydratase</shortName>
        <ecNumber evidence="7">4.2.1.109</ecNumber>
    </recommendedName>
</protein>
<comment type="pathway">
    <text evidence="7">Amino-acid biosynthesis; L-methionine biosynthesis via salvage pathway; L-methionine from S-methyl-5-thio-alpha-D-ribose 1-phosphate: step 2/6.</text>
</comment>
<dbReference type="GO" id="GO:0019509">
    <property type="term" value="P:L-methionine salvage from methylthioadenosine"/>
    <property type="evidence" value="ECO:0007669"/>
    <property type="project" value="UniProtKB-UniRule"/>
</dbReference>
<keyword evidence="3 7" id="KW-0479">Metal-binding</keyword>
<comment type="similarity">
    <text evidence="7">Belongs to the aldolase class II family. MtnB subfamily.</text>
</comment>
<dbReference type="HAMAP" id="MF_03116">
    <property type="entry name" value="Salvage_MtnB_euk"/>
    <property type="match status" value="1"/>
</dbReference>
<keyword evidence="4 7" id="KW-0862">Zinc</keyword>
<keyword evidence="10" id="KW-1185">Reference proteome</keyword>
<evidence type="ECO:0000256" key="2">
    <source>
        <dbReference type="ARBA" id="ARBA00022605"/>
    </source>
</evidence>
<evidence type="ECO:0000256" key="4">
    <source>
        <dbReference type="ARBA" id="ARBA00022833"/>
    </source>
</evidence>
<organism evidence="9 10">
    <name type="scientific">Penicillium chermesinum</name>
    <dbReference type="NCBI Taxonomy" id="63820"/>
    <lineage>
        <taxon>Eukaryota</taxon>
        <taxon>Fungi</taxon>
        <taxon>Dikarya</taxon>
        <taxon>Ascomycota</taxon>
        <taxon>Pezizomycotina</taxon>
        <taxon>Eurotiomycetes</taxon>
        <taxon>Eurotiomycetidae</taxon>
        <taxon>Eurotiales</taxon>
        <taxon>Aspergillaceae</taxon>
        <taxon>Penicillium</taxon>
    </lineage>
</organism>
<evidence type="ECO:0000256" key="6">
    <source>
        <dbReference type="ARBA" id="ARBA00023239"/>
    </source>
</evidence>
<dbReference type="Gene3D" id="3.40.225.10">
    <property type="entry name" value="Class II aldolase/adducin N-terminal domain"/>
    <property type="match status" value="1"/>
</dbReference>
<dbReference type="OrthoDB" id="191080at2759"/>
<dbReference type="InterPro" id="IPR036409">
    <property type="entry name" value="Aldolase_II/adducin_N_sf"/>
</dbReference>
<dbReference type="EC" id="4.2.1.109" evidence="7"/>
<sequence>MCADAEKTVAVNNDHLVQSDDPEHPANLIPALCRNFYNWGWVTGTGGGTSIRQGDHIFLAPSGVQKELIKPENIFVIQWPTTKYPATERNYIRRPLALKPSDCTPLFLTAFEHGAACCIHTHSQWAVLITLLVEREKGPDGCFEINNIEQIKGIPKGRGKGYHGYHDTLSVPIIENTPFEEDLTSGLEAAMNKYPDTYAVLVRRHGIYVWGDTVAKAKTQCESLDYLFKLAVEMHKLGLPWIK</sequence>
<comment type="caution">
    <text evidence="9">The sequence shown here is derived from an EMBL/GenBank/DDBJ whole genome shotgun (WGS) entry which is preliminary data.</text>
</comment>
<dbReference type="GO" id="GO:0005737">
    <property type="term" value="C:cytoplasm"/>
    <property type="evidence" value="ECO:0007669"/>
    <property type="project" value="UniProtKB-SubCell"/>
</dbReference>
<keyword evidence="6 7" id="KW-0456">Lyase</keyword>
<feature type="binding site" evidence="7">
    <location>
        <position position="205"/>
    </location>
    <ligand>
        <name>Zn(2+)</name>
        <dbReference type="ChEBI" id="CHEBI:29105"/>
    </ligand>
</feature>
<keyword evidence="2 7" id="KW-0028">Amino-acid biosynthesis</keyword>
<comment type="catalytic activity">
    <reaction evidence="7">
        <text>5-(methylsulfanyl)-D-ribulose 1-phosphate = 5-methylsulfanyl-2,3-dioxopentyl phosphate + H2O</text>
        <dbReference type="Rhea" id="RHEA:15549"/>
        <dbReference type="ChEBI" id="CHEBI:15377"/>
        <dbReference type="ChEBI" id="CHEBI:58548"/>
        <dbReference type="ChEBI" id="CHEBI:58828"/>
        <dbReference type="EC" id="4.2.1.109"/>
    </reaction>
</comment>
<feature type="binding site" evidence="7">
    <location>
        <position position="103"/>
    </location>
    <ligand>
        <name>substrate</name>
    </ligand>
</feature>
<gene>
    <name evidence="7" type="primary">MDE1</name>
    <name evidence="9" type="ORF">N7468_010205</name>
</gene>
<feature type="active site" description="Proton donor/acceptor" evidence="7">
    <location>
        <position position="149"/>
    </location>
</feature>
<dbReference type="Proteomes" id="UP001150941">
    <property type="component" value="Unassembled WGS sequence"/>
</dbReference>
<reference evidence="9" key="1">
    <citation type="submission" date="2022-11" db="EMBL/GenBank/DDBJ databases">
        <authorList>
            <person name="Petersen C."/>
        </authorList>
    </citation>
    <scope>NUCLEOTIDE SEQUENCE</scope>
    <source>
        <strain evidence="9">IBT 19713</strain>
    </source>
</reference>
<dbReference type="InterPro" id="IPR001303">
    <property type="entry name" value="Aldolase_II/adducin_N"/>
</dbReference>
<dbReference type="NCBIfam" id="TIGR03328">
    <property type="entry name" value="salvage_mtnB"/>
    <property type="match status" value="1"/>
</dbReference>
<comment type="cofactor">
    <cofactor evidence="7">
        <name>Zn(2+)</name>
        <dbReference type="ChEBI" id="CHEBI:29105"/>
    </cofactor>
    <text evidence="7">Binds 1 zinc ion per subunit.</text>
</comment>
<feature type="domain" description="Class II aldolase/adducin N-terminal" evidence="8">
    <location>
        <begin position="27"/>
        <end position="232"/>
    </location>
</feature>
<comment type="function">
    <text evidence="7">Catalyzes the dehydration of methylthioribulose-1-phosphate (MTRu-1-P) into 2,3-diketo-5-methylthiopentyl-1-phosphate (DK-MTP-1-P).</text>
</comment>
<dbReference type="AlphaFoldDB" id="A0A9W9NC82"/>
<evidence type="ECO:0000259" key="8">
    <source>
        <dbReference type="SMART" id="SM01007"/>
    </source>
</evidence>
<dbReference type="PANTHER" id="PTHR10640">
    <property type="entry name" value="METHYLTHIORIBULOSE-1-PHOSPHATE DEHYDRATASE"/>
    <property type="match status" value="1"/>
</dbReference>
<accession>A0A9W9NC82</accession>
<dbReference type="InterPro" id="IPR027514">
    <property type="entry name" value="Salvage_MtnB_euk"/>
</dbReference>
<evidence type="ECO:0000256" key="5">
    <source>
        <dbReference type="ARBA" id="ARBA00023167"/>
    </source>
</evidence>
<reference evidence="9" key="2">
    <citation type="journal article" date="2023" name="IMA Fungus">
        <title>Comparative genomic study of the Penicillium genus elucidates a diverse pangenome and 15 lateral gene transfer events.</title>
        <authorList>
            <person name="Petersen C."/>
            <person name="Sorensen T."/>
            <person name="Nielsen M.R."/>
            <person name="Sondergaard T.E."/>
            <person name="Sorensen J.L."/>
            <person name="Fitzpatrick D.A."/>
            <person name="Frisvad J.C."/>
            <person name="Nielsen K.L."/>
        </authorList>
    </citation>
    <scope>NUCLEOTIDE SEQUENCE</scope>
    <source>
        <strain evidence="9">IBT 19713</strain>
    </source>
</reference>
<proteinExistence type="inferred from homology"/>
<evidence type="ECO:0000313" key="10">
    <source>
        <dbReference type="Proteomes" id="UP001150941"/>
    </source>
</evidence>
<dbReference type="InterPro" id="IPR017714">
    <property type="entry name" value="MethylthioRu-1-P_deHdtase_MtnB"/>
</dbReference>
<dbReference type="EMBL" id="JAPQKS010000008">
    <property type="protein sequence ID" value="KAJ5217197.1"/>
    <property type="molecule type" value="Genomic_DNA"/>
</dbReference>
<evidence type="ECO:0000256" key="3">
    <source>
        <dbReference type="ARBA" id="ARBA00022723"/>
    </source>
</evidence>
<dbReference type="GO" id="GO:0046570">
    <property type="term" value="F:methylthioribulose 1-phosphate dehydratase activity"/>
    <property type="evidence" value="ECO:0007669"/>
    <property type="project" value="UniProtKB-UniRule"/>
</dbReference>
<dbReference type="PANTHER" id="PTHR10640:SF7">
    <property type="entry name" value="METHYLTHIORIBULOSE-1-PHOSPHATE DEHYDRATASE"/>
    <property type="match status" value="1"/>
</dbReference>
<feature type="binding site" evidence="7">
    <location>
        <position position="120"/>
    </location>
    <ligand>
        <name>Zn(2+)</name>
        <dbReference type="ChEBI" id="CHEBI:29105"/>
    </ligand>
</feature>
<comment type="subcellular location">
    <subcellularLocation>
        <location evidence="7">Cytoplasm</location>
    </subcellularLocation>
</comment>
<dbReference type="FunFam" id="3.40.225.10:FF:000003">
    <property type="entry name" value="Methylthioribulose-1-phosphate dehydratase"/>
    <property type="match status" value="1"/>
</dbReference>
<evidence type="ECO:0000256" key="1">
    <source>
        <dbReference type="ARBA" id="ARBA00022490"/>
    </source>
</evidence>
<keyword evidence="5 7" id="KW-0486">Methionine biosynthesis</keyword>
<dbReference type="SUPFAM" id="SSF53639">
    <property type="entry name" value="AraD/HMP-PK domain-like"/>
    <property type="match status" value="1"/>
</dbReference>
<dbReference type="GO" id="GO:0008270">
    <property type="term" value="F:zinc ion binding"/>
    <property type="evidence" value="ECO:0007669"/>
    <property type="project" value="UniProtKB-UniRule"/>
</dbReference>
<feature type="binding site" evidence="7">
    <location>
        <position position="122"/>
    </location>
    <ligand>
        <name>Zn(2+)</name>
        <dbReference type="ChEBI" id="CHEBI:29105"/>
    </ligand>
</feature>
<dbReference type="SMART" id="SM01007">
    <property type="entry name" value="Aldolase_II"/>
    <property type="match status" value="1"/>
</dbReference>
<evidence type="ECO:0000256" key="7">
    <source>
        <dbReference type="HAMAP-Rule" id="MF_03116"/>
    </source>
</evidence>
<name>A0A9W9NC82_9EURO</name>